<dbReference type="Proteomes" id="UP000555407">
    <property type="component" value="Unassembled WGS sequence"/>
</dbReference>
<dbReference type="SUPFAM" id="SSF50129">
    <property type="entry name" value="GroES-like"/>
    <property type="match status" value="1"/>
</dbReference>
<dbReference type="AlphaFoldDB" id="A0A7X6A064"/>
<dbReference type="SUPFAM" id="SSF51735">
    <property type="entry name" value="NAD(P)-binding Rossmann-fold domains"/>
    <property type="match status" value="1"/>
</dbReference>
<gene>
    <name evidence="3" type="ORF">BJY22_002618</name>
</gene>
<proteinExistence type="predicted"/>
<dbReference type="Gene3D" id="3.40.50.720">
    <property type="entry name" value="NAD(P)-binding Rossmann-like Domain"/>
    <property type="match status" value="1"/>
</dbReference>
<dbReference type="InterPro" id="IPR051603">
    <property type="entry name" value="Zinc-ADH_QOR/CCCR"/>
</dbReference>
<evidence type="ECO:0000256" key="1">
    <source>
        <dbReference type="ARBA" id="ARBA00022857"/>
    </source>
</evidence>
<accession>A0A7X6A064</accession>
<dbReference type="PANTHER" id="PTHR44154">
    <property type="entry name" value="QUINONE OXIDOREDUCTASE"/>
    <property type="match status" value="1"/>
</dbReference>
<dbReference type="InterPro" id="IPR011032">
    <property type="entry name" value="GroES-like_sf"/>
</dbReference>
<dbReference type="PANTHER" id="PTHR44154:SF1">
    <property type="entry name" value="QUINONE OXIDOREDUCTASE"/>
    <property type="match status" value="1"/>
</dbReference>
<comment type="caution">
    <text evidence="3">The sequence shown here is derived from an EMBL/GenBank/DDBJ whole genome shotgun (WGS) entry which is preliminary data.</text>
</comment>
<organism evidence="3 4">
    <name type="scientific">Kribbella shirazensis</name>
    <dbReference type="NCBI Taxonomy" id="1105143"/>
    <lineage>
        <taxon>Bacteria</taxon>
        <taxon>Bacillati</taxon>
        <taxon>Actinomycetota</taxon>
        <taxon>Actinomycetes</taxon>
        <taxon>Propionibacteriales</taxon>
        <taxon>Kribbellaceae</taxon>
        <taxon>Kribbella</taxon>
    </lineage>
</organism>
<keyword evidence="1" id="KW-0521">NADP</keyword>
<feature type="domain" description="Enoyl reductase (ER)" evidence="2">
    <location>
        <begin position="2"/>
        <end position="281"/>
    </location>
</feature>
<evidence type="ECO:0000313" key="3">
    <source>
        <dbReference type="EMBL" id="NIK56901.1"/>
    </source>
</evidence>
<dbReference type="RefSeq" id="WP_337758603.1">
    <property type="nucleotide sequence ID" value="NZ_JAASRO010000001.1"/>
</dbReference>
<evidence type="ECO:0000259" key="2">
    <source>
        <dbReference type="SMART" id="SM00829"/>
    </source>
</evidence>
<dbReference type="InterPro" id="IPR013154">
    <property type="entry name" value="ADH-like_N"/>
</dbReference>
<dbReference type="CDD" id="cd05289">
    <property type="entry name" value="MDR_like_2"/>
    <property type="match status" value="1"/>
</dbReference>
<dbReference type="GO" id="GO:0016491">
    <property type="term" value="F:oxidoreductase activity"/>
    <property type="evidence" value="ECO:0007669"/>
    <property type="project" value="InterPro"/>
</dbReference>
<evidence type="ECO:0000313" key="4">
    <source>
        <dbReference type="Proteomes" id="UP000555407"/>
    </source>
</evidence>
<dbReference type="Pfam" id="PF08240">
    <property type="entry name" value="ADH_N"/>
    <property type="match status" value="1"/>
</dbReference>
<dbReference type="InterPro" id="IPR020843">
    <property type="entry name" value="ER"/>
</dbReference>
<dbReference type="Gene3D" id="3.90.180.10">
    <property type="entry name" value="Medium-chain alcohol dehydrogenases, catalytic domain"/>
    <property type="match status" value="1"/>
</dbReference>
<name>A0A7X6A064_9ACTN</name>
<keyword evidence="4" id="KW-1185">Reference proteome</keyword>
<dbReference type="SMART" id="SM00829">
    <property type="entry name" value="PKS_ER"/>
    <property type="match status" value="1"/>
</dbReference>
<sequence length="285" mass="28954">MQDVPEPHAGAGQVRMKVRAAGVNPFDSKVRRGLTKAELPRIPGFEVAGVVDQAGEGAEFAVGDELVGWSVGGAYAEYAIAGNVTHKPAGVSWEQAVSIPVAGETAQRVLDLLEVKPGETILIHGAAGAVGAVAVQLAKAAGLTVVGTASPANHEYLQSIGAVPVEYGDGLVERVRAAAPQGVDAVFDTAGKGGLRESIELRGGTERIVTIADWDAAVELGIQASGGTGDPVLIRAGLDAQLQAAADGKLTTRIAALFALADAAKAQQLSESGHARGKIVVLPQA</sequence>
<dbReference type="EMBL" id="JAASRO010000001">
    <property type="protein sequence ID" value="NIK56901.1"/>
    <property type="molecule type" value="Genomic_DNA"/>
</dbReference>
<protein>
    <submittedName>
        <fullName evidence="3">NADPH:quinone reductase-like Zn-dependent oxidoreductase</fullName>
    </submittedName>
</protein>
<reference evidence="3 4" key="1">
    <citation type="submission" date="2020-03" db="EMBL/GenBank/DDBJ databases">
        <title>Sequencing the genomes of 1000 actinobacteria strains.</title>
        <authorList>
            <person name="Klenk H.-P."/>
        </authorList>
    </citation>
    <scope>NUCLEOTIDE SEQUENCE [LARGE SCALE GENOMIC DNA]</scope>
    <source>
        <strain evidence="3 4">DSM 45490</strain>
    </source>
</reference>
<dbReference type="Pfam" id="PF13602">
    <property type="entry name" value="ADH_zinc_N_2"/>
    <property type="match status" value="1"/>
</dbReference>
<dbReference type="InterPro" id="IPR036291">
    <property type="entry name" value="NAD(P)-bd_dom_sf"/>
</dbReference>